<organism evidence="1 2">
    <name type="scientific">Trichothecium roseum</name>
    <dbReference type="NCBI Taxonomy" id="47278"/>
    <lineage>
        <taxon>Eukaryota</taxon>
        <taxon>Fungi</taxon>
        <taxon>Dikarya</taxon>
        <taxon>Ascomycota</taxon>
        <taxon>Pezizomycotina</taxon>
        <taxon>Sordariomycetes</taxon>
        <taxon>Hypocreomycetidae</taxon>
        <taxon>Hypocreales</taxon>
        <taxon>Hypocreales incertae sedis</taxon>
        <taxon>Trichothecium</taxon>
    </lineage>
</organism>
<dbReference type="Proteomes" id="UP001163324">
    <property type="component" value="Chromosome 5"/>
</dbReference>
<proteinExistence type="predicted"/>
<dbReference type="EMBL" id="CM047944">
    <property type="protein sequence ID" value="KAI9899587.1"/>
    <property type="molecule type" value="Genomic_DNA"/>
</dbReference>
<comment type="caution">
    <text evidence="1">The sequence shown here is derived from an EMBL/GenBank/DDBJ whole genome shotgun (WGS) entry which is preliminary data.</text>
</comment>
<evidence type="ECO:0000313" key="2">
    <source>
        <dbReference type="Proteomes" id="UP001163324"/>
    </source>
</evidence>
<accession>A0ACC0UZK0</accession>
<name>A0ACC0UZK0_9HYPO</name>
<protein>
    <submittedName>
        <fullName evidence="1">Uncharacterized protein</fullName>
    </submittedName>
</protein>
<evidence type="ECO:0000313" key="1">
    <source>
        <dbReference type="EMBL" id="KAI9899587.1"/>
    </source>
</evidence>
<reference evidence="1" key="1">
    <citation type="submission" date="2022-10" db="EMBL/GenBank/DDBJ databases">
        <title>Complete Genome of Trichothecium roseum strain YXFP-22015, a Plant Pathogen Isolated from Citrus.</title>
        <authorList>
            <person name="Wang Y."/>
            <person name="Zhu L."/>
        </authorList>
    </citation>
    <scope>NUCLEOTIDE SEQUENCE</scope>
    <source>
        <strain evidence="1">YXFP-22015</strain>
    </source>
</reference>
<gene>
    <name evidence="1" type="ORF">N3K66_006048</name>
</gene>
<sequence length="496" mass="53444">METPEYPQDVVQLTSLVSANADTARQLYARSAPATTDGSVDGGGSSSSSKRQKTDDVFADPVMKRRYLAEYADVQTLPASLAAQLPSKQSAVKRSKGGNARPATVVQTRPQQKLIEGPAGSTATPTTTTTTEGSAADSNGKTGAGAAAGAGGGQTMSLVTRGAPGTQHIRPEWHAPWKLMRVISGHLGWVRALAVEPDNKWFASGAGDRTIKIWDLATGGLKLTLTGHISTVRGLAVSPRHPYLFSCGEDKMVKCWDLETNKVIRHYHGHLSGVYALDIHPTLDVLVTGGRDGVARVWDMRTRSNIHVLSGHTSTVSDLKCQEADPQVITGSLDSTVRLWDLAAGKTMGVLTHHKKGVRALATHPAEFTFASASTGSIKQWKCPEASFMMNFDGHNSIINTLSVNQNNVLFSGGDNGSMNFWDWKTGHRFQSLDTTAQPGSLDAEAGIMSSTFDRSGLRLIVGEADKTIKIWKQDEKASEETHPIQFQPAMQRRKF</sequence>
<keyword evidence="2" id="KW-1185">Reference proteome</keyword>